<gene>
    <name evidence="2" type="ORF">ACJIZ3_018296</name>
</gene>
<evidence type="ECO:0000313" key="3">
    <source>
        <dbReference type="Proteomes" id="UP001634393"/>
    </source>
</evidence>
<comment type="caution">
    <text evidence="2">The sequence shown here is derived from an EMBL/GenBank/DDBJ whole genome shotgun (WGS) entry which is preliminary data.</text>
</comment>
<dbReference type="Proteomes" id="UP001634393">
    <property type="component" value="Unassembled WGS sequence"/>
</dbReference>
<sequence>MGSCVSVHKDPGSALKLRFSVDSKNEKLLIPSPVKAKPDMVNGGDLTVADVVLKSQWSPARFGSKEETFFDSQPWIESDCEDDFFSVNGDFTPSRGSTPVHHNFSTGKLQVSKPPNMEGTINFTPELPSPPEKKKRLSELFKESLRSYEQIDVENVPQDKNVTPANETPYLSGANSRGSSSERTPNGVLKTEGKSVKSAQCCLPRLLSSRSFSERKKKTSPAHSVG</sequence>
<feature type="region of interest" description="Disordered" evidence="1">
    <location>
        <begin position="113"/>
        <end position="135"/>
    </location>
</feature>
<proteinExistence type="predicted"/>
<dbReference type="PANTHER" id="PTHR34280">
    <property type="entry name" value="OS01G0920100 PROTEIN"/>
    <property type="match status" value="1"/>
</dbReference>
<dbReference type="EMBL" id="JBJXBP010000005">
    <property type="protein sequence ID" value="KAL3829494.1"/>
    <property type="molecule type" value="Genomic_DNA"/>
</dbReference>
<name>A0ABD3SXZ5_9LAMI</name>
<accession>A0ABD3SXZ5</accession>
<feature type="region of interest" description="Disordered" evidence="1">
    <location>
        <begin position="151"/>
        <end position="197"/>
    </location>
</feature>
<keyword evidence="3" id="KW-1185">Reference proteome</keyword>
<dbReference type="AlphaFoldDB" id="A0ABD3SXZ5"/>
<evidence type="ECO:0000256" key="1">
    <source>
        <dbReference type="SAM" id="MobiDB-lite"/>
    </source>
</evidence>
<dbReference type="PANTHER" id="PTHR34280:SF2">
    <property type="entry name" value="OS01G0920100 PROTEIN"/>
    <property type="match status" value="1"/>
</dbReference>
<organism evidence="2 3">
    <name type="scientific">Penstemon smallii</name>
    <dbReference type="NCBI Taxonomy" id="265156"/>
    <lineage>
        <taxon>Eukaryota</taxon>
        <taxon>Viridiplantae</taxon>
        <taxon>Streptophyta</taxon>
        <taxon>Embryophyta</taxon>
        <taxon>Tracheophyta</taxon>
        <taxon>Spermatophyta</taxon>
        <taxon>Magnoliopsida</taxon>
        <taxon>eudicotyledons</taxon>
        <taxon>Gunneridae</taxon>
        <taxon>Pentapetalae</taxon>
        <taxon>asterids</taxon>
        <taxon>lamiids</taxon>
        <taxon>Lamiales</taxon>
        <taxon>Plantaginaceae</taxon>
        <taxon>Cheloneae</taxon>
        <taxon>Penstemon</taxon>
    </lineage>
</organism>
<feature type="compositionally biased region" description="Polar residues" evidence="1">
    <location>
        <begin position="173"/>
        <end position="184"/>
    </location>
</feature>
<dbReference type="InterPro" id="IPR038947">
    <property type="entry name" value="At3g27210-like"/>
</dbReference>
<evidence type="ECO:0000313" key="2">
    <source>
        <dbReference type="EMBL" id="KAL3829494.1"/>
    </source>
</evidence>
<reference evidence="2 3" key="1">
    <citation type="submission" date="2024-12" db="EMBL/GenBank/DDBJ databases">
        <title>The unique morphological basis and parallel evolutionary history of personate flowers in Penstemon.</title>
        <authorList>
            <person name="Depatie T.H."/>
            <person name="Wessinger C.A."/>
        </authorList>
    </citation>
    <scope>NUCLEOTIDE SEQUENCE [LARGE SCALE GENOMIC DNA]</scope>
    <source>
        <strain evidence="2">WTNN_2</strain>
        <tissue evidence="2">Leaf</tissue>
    </source>
</reference>
<protein>
    <submittedName>
        <fullName evidence="2">Uncharacterized protein</fullName>
    </submittedName>
</protein>